<dbReference type="Gene3D" id="3.40.50.1110">
    <property type="entry name" value="SGNH hydrolase"/>
    <property type="match status" value="1"/>
</dbReference>
<evidence type="ECO:0008006" key="6">
    <source>
        <dbReference type="Google" id="ProtNLM"/>
    </source>
</evidence>
<proteinExistence type="inferred from homology"/>
<evidence type="ECO:0000313" key="5">
    <source>
        <dbReference type="Proteomes" id="UP000734854"/>
    </source>
</evidence>
<keyword evidence="2" id="KW-0175">Coiled coil</keyword>
<evidence type="ECO:0000256" key="3">
    <source>
        <dbReference type="SAM" id="MobiDB-lite"/>
    </source>
</evidence>
<feature type="compositionally biased region" description="Basic and acidic residues" evidence="3">
    <location>
        <begin position="53"/>
        <end position="67"/>
    </location>
</feature>
<feature type="coiled-coil region" evidence="2">
    <location>
        <begin position="136"/>
        <end position="177"/>
    </location>
</feature>
<keyword evidence="5" id="KW-1185">Reference proteome</keyword>
<evidence type="ECO:0000256" key="1">
    <source>
        <dbReference type="ARBA" id="ARBA00008668"/>
    </source>
</evidence>
<feature type="compositionally biased region" description="Basic residues" evidence="3">
    <location>
        <begin position="41"/>
        <end position="52"/>
    </location>
</feature>
<dbReference type="InterPro" id="IPR001087">
    <property type="entry name" value="GDSL"/>
</dbReference>
<evidence type="ECO:0000256" key="2">
    <source>
        <dbReference type="SAM" id="Coils"/>
    </source>
</evidence>
<dbReference type="AlphaFoldDB" id="A0A8J5GNZ1"/>
<dbReference type="Pfam" id="PF00657">
    <property type="entry name" value="Lipase_GDSL"/>
    <property type="match status" value="1"/>
</dbReference>
<accession>A0A8J5GNZ1</accession>
<dbReference type="SUPFAM" id="SSF52266">
    <property type="entry name" value="SGNH hydrolase"/>
    <property type="match status" value="1"/>
</dbReference>
<comment type="caution">
    <text evidence="4">The sequence shown here is derived from an EMBL/GenBank/DDBJ whole genome shotgun (WGS) entry which is preliminary data.</text>
</comment>
<gene>
    <name evidence="4" type="ORF">ZIOFF_032491</name>
</gene>
<dbReference type="Proteomes" id="UP000734854">
    <property type="component" value="Unassembled WGS sequence"/>
</dbReference>
<protein>
    <recommendedName>
        <fullName evidence="6">SGNH hydrolase-type esterase domain-containing protein</fullName>
    </recommendedName>
</protein>
<feature type="compositionally biased region" description="Basic and acidic residues" evidence="3">
    <location>
        <begin position="247"/>
        <end position="258"/>
    </location>
</feature>
<evidence type="ECO:0000313" key="4">
    <source>
        <dbReference type="EMBL" id="KAG6507150.1"/>
    </source>
</evidence>
<name>A0A8J5GNZ1_ZINOF</name>
<dbReference type="CDD" id="cd01838">
    <property type="entry name" value="Isoamyl_acetate_hydrolase_like"/>
    <property type="match status" value="1"/>
</dbReference>
<dbReference type="PANTHER" id="PTHR14209:SF19">
    <property type="entry name" value="ISOAMYL ACETATE-HYDROLYZING ESTERASE 1 HOMOLOG"/>
    <property type="match status" value="1"/>
</dbReference>
<organism evidence="4 5">
    <name type="scientific">Zingiber officinale</name>
    <name type="common">Ginger</name>
    <name type="synonym">Amomum zingiber</name>
    <dbReference type="NCBI Taxonomy" id="94328"/>
    <lineage>
        <taxon>Eukaryota</taxon>
        <taxon>Viridiplantae</taxon>
        <taxon>Streptophyta</taxon>
        <taxon>Embryophyta</taxon>
        <taxon>Tracheophyta</taxon>
        <taxon>Spermatophyta</taxon>
        <taxon>Magnoliopsida</taxon>
        <taxon>Liliopsida</taxon>
        <taxon>Zingiberales</taxon>
        <taxon>Zingiberaceae</taxon>
        <taxon>Zingiber</taxon>
    </lineage>
</organism>
<reference evidence="4 5" key="1">
    <citation type="submission" date="2020-08" db="EMBL/GenBank/DDBJ databases">
        <title>Plant Genome Project.</title>
        <authorList>
            <person name="Zhang R.-G."/>
        </authorList>
    </citation>
    <scope>NUCLEOTIDE SEQUENCE [LARGE SCALE GENOMIC DNA]</scope>
    <source>
        <tissue evidence="4">Rhizome</tissue>
    </source>
</reference>
<dbReference type="EMBL" id="JACMSC010000009">
    <property type="protein sequence ID" value="KAG6507150.1"/>
    <property type="molecule type" value="Genomic_DNA"/>
</dbReference>
<dbReference type="InterPro" id="IPR036514">
    <property type="entry name" value="SGNH_hydro_sf"/>
</dbReference>
<comment type="similarity">
    <text evidence="1">Belongs to the 'GDSL' lipolytic enzyme family.</text>
</comment>
<feature type="region of interest" description="Disordered" evidence="3">
    <location>
        <begin position="32"/>
        <end position="67"/>
    </location>
</feature>
<dbReference type="Gene3D" id="3.30.1310.10">
    <property type="entry name" value="Nucleoid-associated protein YbaB-like domain"/>
    <property type="match status" value="1"/>
</dbReference>
<dbReference type="GO" id="GO:0016788">
    <property type="term" value="F:hydrolase activity, acting on ester bonds"/>
    <property type="evidence" value="ECO:0007669"/>
    <property type="project" value="InterPro"/>
</dbReference>
<dbReference type="InterPro" id="IPR045136">
    <property type="entry name" value="Iah1-like"/>
</dbReference>
<dbReference type="InterPro" id="IPR036894">
    <property type="entry name" value="YbaB-like_sf"/>
</dbReference>
<dbReference type="PANTHER" id="PTHR14209">
    <property type="entry name" value="ISOAMYL ACETATE-HYDROLYZING ESTERASE 1"/>
    <property type="match status" value="1"/>
</dbReference>
<sequence length="669" mass="75103">MPKKKIKRNLHPPRTSPFHPCLCSCLPDDGPSGPGASHMRVGWRKTKARPRPRPKEKEHQKLREEETPHLLRLPRRYLQRRNLFPSAACLLGFRSASTSKGEILAPLRWGKARNRARKPRQSSGIRVSCRIMEIWLSNLSQETEAKRMKLQLAKQKKLKLLSEVKFLQKRYKSLMQNPSGANQFRLKKKPQSQPFICQPSNANAFSQLPAKEQRVKLRDFAAPTTSVIDLNQIGEDTDEYPLSFDSEPAKADKPRKSLAESNTAANDLNLSICRDVVHEPSHKGIIVVNGILLFNDLAMLLLSISDIKQGYAYALPSPCILGNMQNLFETVKKAQMVAQVEAVRVQNELEAAEFDGYCEVGGYNSQIIALIYQATLSGNQQPICIEITETAMEFGPGVFKLGESCLFWFSIIAFFMFLEPHDLSELSLLVTEAYMAAHRKSVQVVLFGDSLTQGSFRDGRWGAALSHHLSPSVSLLFFHDAIDLELILHLVQADVLARGYSGYNTRQALMVIHRAMEGVDSPAAFTVFFGANDAALPDRSAASVHVPLFEYTNNLRAICAFIKAKWPSTLVILITPPPIDEEGRLRFPYGNRSGLPERTNLAAGTYAGACIYVAKQLGLPVIDIWTKMQQFSNWEKTFLWDGLHFTDLGNHFLFQEVVKALRDHGVVDY</sequence>
<feature type="region of interest" description="Disordered" evidence="3">
    <location>
        <begin position="240"/>
        <end position="260"/>
    </location>
</feature>